<protein>
    <recommendedName>
        <fullName evidence="4">DUF3137 domain-containing protein</fullName>
    </recommendedName>
</protein>
<evidence type="ECO:0000313" key="3">
    <source>
        <dbReference type="Proteomes" id="UP000317648"/>
    </source>
</evidence>
<evidence type="ECO:0000313" key="2">
    <source>
        <dbReference type="EMBL" id="QDU93368.1"/>
    </source>
</evidence>
<evidence type="ECO:0000256" key="1">
    <source>
        <dbReference type="SAM" id="Phobius"/>
    </source>
</evidence>
<keyword evidence="1" id="KW-1133">Transmembrane helix</keyword>
<dbReference type="AlphaFoldDB" id="A0A518DNE7"/>
<keyword evidence="3" id="KW-1185">Reference proteome</keyword>
<reference evidence="2 3" key="1">
    <citation type="submission" date="2019-02" db="EMBL/GenBank/DDBJ databases">
        <title>Deep-cultivation of Planctomycetes and their phenomic and genomic characterization uncovers novel biology.</title>
        <authorList>
            <person name="Wiegand S."/>
            <person name="Jogler M."/>
            <person name="Boedeker C."/>
            <person name="Pinto D."/>
            <person name="Vollmers J."/>
            <person name="Rivas-Marin E."/>
            <person name="Kohn T."/>
            <person name="Peeters S.H."/>
            <person name="Heuer A."/>
            <person name="Rast P."/>
            <person name="Oberbeckmann S."/>
            <person name="Bunk B."/>
            <person name="Jeske O."/>
            <person name="Meyerdierks A."/>
            <person name="Storesund J.E."/>
            <person name="Kallscheuer N."/>
            <person name="Luecker S."/>
            <person name="Lage O.M."/>
            <person name="Pohl T."/>
            <person name="Merkel B.J."/>
            <person name="Hornburger P."/>
            <person name="Mueller R.-W."/>
            <person name="Bruemmer F."/>
            <person name="Labrenz M."/>
            <person name="Spormann A.M."/>
            <person name="Op den Camp H."/>
            <person name="Overmann J."/>
            <person name="Amann R."/>
            <person name="Jetten M.S.M."/>
            <person name="Mascher T."/>
            <person name="Medema M.H."/>
            <person name="Devos D.P."/>
            <person name="Kaster A.-K."/>
            <person name="Ovreas L."/>
            <person name="Rohde M."/>
            <person name="Galperin M.Y."/>
            <person name="Jogler C."/>
        </authorList>
    </citation>
    <scope>NUCLEOTIDE SEQUENCE [LARGE SCALE GENOMIC DNA]</scope>
    <source>
        <strain evidence="2 3">Pla85_3_4</strain>
    </source>
</reference>
<dbReference type="KEGG" id="lcre:Pla8534_11480"/>
<sequence>MVDWIIDNGTTILLAAFVILGALLFWRKGAMVSKRARKIKEYAAEIGWTHEASSQKLNAFMLESDLVNFAPYSDTEAQPRKITLLNILSATDTMLFDYSSSGFEVDKTILFARVRGVDFPHFLLKPKGLLEKAEKLAGFQKMDCPAGLSADYCLVGESAADVDQLFRPRVLDALSFRTDFCVEVWSDRILITTDERLRLMSTEGSGANRIGLFDFQDYRKFHQDAMRLVNSLAAELED</sequence>
<proteinExistence type="predicted"/>
<gene>
    <name evidence="2" type="ORF">Pla8534_11480</name>
</gene>
<dbReference type="RefSeq" id="WP_145050118.1">
    <property type="nucleotide sequence ID" value="NZ_CP036433.1"/>
</dbReference>
<keyword evidence="1" id="KW-0472">Membrane</keyword>
<accession>A0A518DNE7</accession>
<keyword evidence="1" id="KW-0812">Transmembrane</keyword>
<feature type="transmembrane region" description="Helical" evidence="1">
    <location>
        <begin position="12"/>
        <end position="30"/>
    </location>
</feature>
<evidence type="ECO:0008006" key="4">
    <source>
        <dbReference type="Google" id="ProtNLM"/>
    </source>
</evidence>
<organism evidence="2 3">
    <name type="scientific">Lignipirellula cremea</name>
    <dbReference type="NCBI Taxonomy" id="2528010"/>
    <lineage>
        <taxon>Bacteria</taxon>
        <taxon>Pseudomonadati</taxon>
        <taxon>Planctomycetota</taxon>
        <taxon>Planctomycetia</taxon>
        <taxon>Pirellulales</taxon>
        <taxon>Pirellulaceae</taxon>
        <taxon>Lignipirellula</taxon>
    </lineage>
</organism>
<dbReference type="EMBL" id="CP036433">
    <property type="protein sequence ID" value="QDU93368.1"/>
    <property type="molecule type" value="Genomic_DNA"/>
</dbReference>
<dbReference type="Proteomes" id="UP000317648">
    <property type="component" value="Chromosome"/>
</dbReference>
<name>A0A518DNE7_9BACT</name>